<evidence type="ECO:0000313" key="7">
    <source>
        <dbReference type="Proteomes" id="UP001049176"/>
    </source>
</evidence>
<keyword evidence="7" id="KW-1185">Reference proteome</keyword>
<dbReference type="KEGG" id="more:E1B28_008956"/>
<dbReference type="Gene3D" id="6.10.110.10">
    <property type="match status" value="1"/>
</dbReference>
<evidence type="ECO:0000256" key="4">
    <source>
        <dbReference type="ARBA" id="ARBA00022989"/>
    </source>
</evidence>
<sequence length="229" mass="24234">MSIIHNSQEPELIIKRWSSHPVLNKEYSGGPGECVTDWLRHIERCCRRFNVASEQWIQVALHFMRGEAFSIVKPALEECEEKGEVVDWDDFKETLKLLEAQNRVQSSDPQATSNSSLNNKLTTKIIGQGLVAGGSSVVLPTVGIATLNAVGFTSSGVAAGSLAAGIQSVIYGGATGGVFSALQSIGATAVMAPPVAIALGVGAITAGCVMAVRGRRNDENATPEAQQRD</sequence>
<keyword evidence="4" id="KW-1133">Transmembrane helix</keyword>
<dbReference type="PANTHER" id="PTHR16932:SF18">
    <property type="entry name" value="INTERFERON, ALPHA-INDUCIBLE PROTEIN 27-LIKE 2"/>
    <property type="match status" value="1"/>
</dbReference>
<accession>A0A9P7USM8</accession>
<evidence type="ECO:0000256" key="2">
    <source>
        <dbReference type="ARBA" id="ARBA00007262"/>
    </source>
</evidence>
<dbReference type="RefSeq" id="XP_043009083.1">
    <property type="nucleotide sequence ID" value="XM_043153798.1"/>
</dbReference>
<protein>
    <submittedName>
        <fullName evidence="6">Uncharacterized protein</fullName>
    </submittedName>
</protein>
<dbReference type="EMBL" id="CM032185">
    <property type="protein sequence ID" value="KAG7092613.1"/>
    <property type="molecule type" value="Genomic_DNA"/>
</dbReference>
<dbReference type="GO" id="GO:0016020">
    <property type="term" value="C:membrane"/>
    <property type="evidence" value="ECO:0007669"/>
    <property type="project" value="UniProtKB-SubCell"/>
</dbReference>
<dbReference type="Proteomes" id="UP001049176">
    <property type="component" value="Chromosome 5"/>
</dbReference>
<keyword evidence="5" id="KW-0472">Membrane</keyword>
<dbReference type="GeneID" id="66078032"/>
<dbReference type="InterPro" id="IPR038213">
    <property type="entry name" value="IFI6/IFI27-like_sf"/>
</dbReference>
<comment type="caution">
    <text evidence="6">The sequence shown here is derived from an EMBL/GenBank/DDBJ whole genome shotgun (WGS) entry which is preliminary data.</text>
</comment>
<dbReference type="Pfam" id="PF06140">
    <property type="entry name" value="Ifi-6-16"/>
    <property type="match status" value="1"/>
</dbReference>
<evidence type="ECO:0000256" key="3">
    <source>
        <dbReference type="ARBA" id="ARBA00022692"/>
    </source>
</evidence>
<proteinExistence type="inferred from homology"/>
<gene>
    <name evidence="6" type="ORF">E1B28_008956</name>
</gene>
<dbReference type="OrthoDB" id="3068660at2759"/>
<reference evidence="6" key="1">
    <citation type="journal article" date="2021" name="Genome Biol. Evol.">
        <title>The assembled and annotated genome of the fairy-ring fungus Marasmius oreades.</title>
        <authorList>
            <person name="Hiltunen M."/>
            <person name="Ament-Velasquez S.L."/>
            <person name="Johannesson H."/>
        </authorList>
    </citation>
    <scope>NUCLEOTIDE SEQUENCE</scope>
    <source>
        <strain evidence="6">03SP1</strain>
    </source>
</reference>
<evidence type="ECO:0000313" key="6">
    <source>
        <dbReference type="EMBL" id="KAG7092613.1"/>
    </source>
</evidence>
<keyword evidence="3" id="KW-0812">Transmembrane</keyword>
<evidence type="ECO:0000256" key="1">
    <source>
        <dbReference type="ARBA" id="ARBA00004141"/>
    </source>
</evidence>
<dbReference type="AlphaFoldDB" id="A0A9P7USM8"/>
<dbReference type="PANTHER" id="PTHR16932">
    <property type="entry name" value="INTERFERON ALPHA-INDUCIBLE PROTEIN 27"/>
    <property type="match status" value="1"/>
</dbReference>
<comment type="similarity">
    <text evidence="2">Belongs to the IFI6/IFI27 family.</text>
</comment>
<evidence type="ECO:0000256" key="5">
    <source>
        <dbReference type="ARBA" id="ARBA00023136"/>
    </source>
</evidence>
<comment type="subcellular location">
    <subcellularLocation>
        <location evidence="1">Membrane</location>
        <topology evidence="1">Multi-pass membrane protein</topology>
    </subcellularLocation>
</comment>
<name>A0A9P7USM8_9AGAR</name>
<organism evidence="6 7">
    <name type="scientific">Marasmius oreades</name>
    <name type="common">fairy-ring Marasmius</name>
    <dbReference type="NCBI Taxonomy" id="181124"/>
    <lineage>
        <taxon>Eukaryota</taxon>
        <taxon>Fungi</taxon>
        <taxon>Dikarya</taxon>
        <taxon>Basidiomycota</taxon>
        <taxon>Agaricomycotina</taxon>
        <taxon>Agaricomycetes</taxon>
        <taxon>Agaricomycetidae</taxon>
        <taxon>Agaricales</taxon>
        <taxon>Marasmiineae</taxon>
        <taxon>Marasmiaceae</taxon>
        <taxon>Marasmius</taxon>
    </lineage>
</organism>
<dbReference type="InterPro" id="IPR009311">
    <property type="entry name" value="IFI6/IFI27-like"/>
</dbReference>